<feature type="compositionally biased region" description="Low complexity" evidence="1">
    <location>
        <begin position="57"/>
        <end position="66"/>
    </location>
</feature>
<feature type="compositionally biased region" description="Polar residues" evidence="1">
    <location>
        <begin position="35"/>
        <end position="45"/>
    </location>
</feature>
<keyword evidence="3" id="KW-1185">Reference proteome</keyword>
<dbReference type="GeneID" id="28766111"/>
<dbReference type="EMBL" id="KV441549">
    <property type="protein sequence ID" value="OAG11122.1"/>
    <property type="molecule type" value="Genomic_DNA"/>
</dbReference>
<proteinExistence type="predicted"/>
<dbReference type="InParanoid" id="A0A177CW51"/>
<name>A0A177CW51_9PLEO</name>
<evidence type="ECO:0000256" key="1">
    <source>
        <dbReference type="SAM" id="MobiDB-lite"/>
    </source>
</evidence>
<protein>
    <submittedName>
        <fullName evidence="2">Uncharacterized protein</fullName>
    </submittedName>
</protein>
<accession>A0A177CW51</accession>
<dbReference type="Proteomes" id="UP000077069">
    <property type="component" value="Unassembled WGS sequence"/>
</dbReference>
<dbReference type="AlphaFoldDB" id="A0A177CW51"/>
<evidence type="ECO:0000313" key="2">
    <source>
        <dbReference type="EMBL" id="OAG11122.1"/>
    </source>
</evidence>
<evidence type="ECO:0000313" key="3">
    <source>
        <dbReference type="Proteomes" id="UP000077069"/>
    </source>
</evidence>
<organism evidence="2 3">
    <name type="scientific">Paraphaeosphaeria sporulosa</name>
    <dbReference type="NCBI Taxonomy" id="1460663"/>
    <lineage>
        <taxon>Eukaryota</taxon>
        <taxon>Fungi</taxon>
        <taxon>Dikarya</taxon>
        <taxon>Ascomycota</taxon>
        <taxon>Pezizomycotina</taxon>
        <taxon>Dothideomycetes</taxon>
        <taxon>Pleosporomycetidae</taxon>
        <taxon>Pleosporales</taxon>
        <taxon>Massarineae</taxon>
        <taxon>Didymosphaeriaceae</taxon>
        <taxon>Paraphaeosphaeria</taxon>
    </lineage>
</organism>
<reference evidence="2 3" key="1">
    <citation type="submission" date="2016-05" db="EMBL/GenBank/DDBJ databases">
        <title>Comparative analysis of secretome profiles of manganese(II)-oxidizing ascomycete fungi.</title>
        <authorList>
            <consortium name="DOE Joint Genome Institute"/>
            <person name="Zeiner C.A."/>
            <person name="Purvine S.O."/>
            <person name="Zink E.M."/>
            <person name="Wu S."/>
            <person name="Pasa-Tolic L."/>
            <person name="Chaput D.L."/>
            <person name="Haridas S."/>
            <person name="Grigoriev I.V."/>
            <person name="Santelli C.M."/>
            <person name="Hansel C.M."/>
        </authorList>
    </citation>
    <scope>NUCLEOTIDE SEQUENCE [LARGE SCALE GENOMIC DNA]</scope>
    <source>
        <strain evidence="2 3">AP3s5-JAC2a</strain>
    </source>
</reference>
<dbReference type="RefSeq" id="XP_018041487.1">
    <property type="nucleotide sequence ID" value="XM_018182625.1"/>
</dbReference>
<feature type="region of interest" description="Disordered" evidence="1">
    <location>
        <begin position="1"/>
        <end position="70"/>
    </location>
</feature>
<sequence>MSSNHRTQEPLPLPEHDVFLPGNTSVLPKRRGARTRSQPPAQSQGKDVGRGDDDDAGPATPAANDGTSLLDADYRAKLRLPPRPTPPPTIAKSRRLWVDRLDALQARLVDVDTRFDEQEARYDAMAERQLQWEAARAGDVQLRQDTMEVLGEIGERLGALEERADALFKTVGWAWFTGAVVLPAAGWGVWDAVARWG</sequence>
<gene>
    <name evidence="2" type="ORF">CC84DRAFT_1214370</name>
</gene>